<dbReference type="CDD" id="cd00077">
    <property type="entry name" value="HDc"/>
    <property type="match status" value="1"/>
</dbReference>
<dbReference type="Proteomes" id="UP000184139">
    <property type="component" value="Unassembled WGS sequence"/>
</dbReference>
<dbReference type="Gene3D" id="3.30.450.40">
    <property type="match status" value="1"/>
</dbReference>
<dbReference type="SUPFAM" id="SSF109604">
    <property type="entry name" value="HD-domain/PDEase-like"/>
    <property type="match status" value="1"/>
</dbReference>
<dbReference type="GO" id="GO:0000155">
    <property type="term" value="F:phosphorelay sensor kinase activity"/>
    <property type="evidence" value="ECO:0007669"/>
    <property type="project" value="InterPro"/>
</dbReference>
<dbReference type="PROSITE" id="PS50109">
    <property type="entry name" value="HIS_KIN"/>
    <property type="match status" value="1"/>
</dbReference>
<reference evidence="6 7" key="1">
    <citation type="submission" date="2016-11" db="EMBL/GenBank/DDBJ databases">
        <authorList>
            <person name="Jaros S."/>
            <person name="Januszkiewicz K."/>
            <person name="Wedrychowicz H."/>
        </authorList>
    </citation>
    <scope>NUCLEOTIDE SEQUENCE [LARGE SCALE GENOMIC DNA]</scope>
    <source>
        <strain evidence="6 7">DSM 9705</strain>
    </source>
</reference>
<gene>
    <name evidence="6" type="ORF">SAMN02745124_02177</name>
</gene>
<dbReference type="InterPro" id="IPR013976">
    <property type="entry name" value="HDOD"/>
</dbReference>
<dbReference type="STRING" id="1121409.SAMN02745124_02177"/>
<dbReference type="PROSITE" id="PS51833">
    <property type="entry name" value="HDOD"/>
    <property type="match status" value="1"/>
</dbReference>
<dbReference type="PANTHER" id="PTHR33525:SF3">
    <property type="entry name" value="RIBONUCLEASE Y"/>
    <property type="match status" value="1"/>
</dbReference>
<sequence length="747" mass="81993">MVDKEKVFEKIKLSGNLPTLPEILVKLLDACNSEGASLSYIASLISKDPVLTFKVLQLVNSAYYSVPRRFTGIEPAVVYLGANSIRNLAVATSIHQVFDRGRFSKIKHFNLNDFWWHSLLCATLARRIAVKTGFASQDEAYLAGLLHDVGRLVLVSTFPKEHEAILLDTQDENNKIWAENQLIGVNHCEAGYWLVGEWKINSLMAESIRCHHDSIEHIGESFPLIKIVYLANVLSKSRSGVDQVAEIAERLLSFSPEALQKIVDGATEEILAIAEGFEVRLKPPGQRKRKARQNQTEQLETAQMAAIGGEVREDGLEGDRPATELSDAEQELLGRVKSVSLLSGFLETLSRCGESTEIIASFEQCLNVLFDIDKVLFFLPDRDNVLLVGRASENSTLHDASEGLVLAVQRSSSMIVASYRDQSETSIHQGEHGLQPSDHQILLLMQCQAALCIPLGTVDQPVGVVVLGLPKGLCFLSIEDRKLIRTIARQAGLSLSIDRMKKSKAEEIEAERLAAISMTARKFAHEVNNPLGIISNYLTSLKLKLPDAAEVSGDLDIIGEEISRISTMVSRLGFFSRETFVDYEEVNVNEVVADIVRLVKTTIFSSEDKVLTFVPDQSLVNIRTSPSAIKQIVINLLKNSGEALVDGGRVEIRTKLLRQGGDEGDTPGVELIIDDNGPGLPQNVRENLFQPFFTTKGTGHSGLGLSIVYKAVTDLGGDITCSGGSTSGTRFTIHLPSVPERATDELR</sequence>
<dbReference type="OrthoDB" id="9797768at2"/>
<dbReference type="AlphaFoldDB" id="A0A1M5W996"/>
<dbReference type="CDD" id="cd00082">
    <property type="entry name" value="HisKA"/>
    <property type="match status" value="1"/>
</dbReference>
<dbReference type="PANTHER" id="PTHR33525">
    <property type="match status" value="1"/>
</dbReference>
<keyword evidence="7" id="KW-1185">Reference proteome</keyword>
<evidence type="ECO:0000313" key="6">
    <source>
        <dbReference type="EMBL" id="SHH84149.1"/>
    </source>
</evidence>
<dbReference type="EC" id="2.7.13.3" evidence="2"/>
<feature type="domain" description="HDOD" evidence="5">
    <location>
        <begin position="17"/>
        <end position="214"/>
    </location>
</feature>
<dbReference type="SMART" id="SM00471">
    <property type="entry name" value="HDc"/>
    <property type="match status" value="1"/>
</dbReference>
<dbReference type="PRINTS" id="PR00344">
    <property type="entry name" value="BCTRLSENSOR"/>
</dbReference>
<dbReference type="EMBL" id="FQXS01000011">
    <property type="protein sequence ID" value="SHH84149.1"/>
    <property type="molecule type" value="Genomic_DNA"/>
</dbReference>
<dbReference type="SMART" id="SM00387">
    <property type="entry name" value="HATPase_c"/>
    <property type="match status" value="1"/>
</dbReference>
<dbReference type="Pfam" id="PF01590">
    <property type="entry name" value="GAF"/>
    <property type="match status" value="1"/>
</dbReference>
<dbReference type="SUPFAM" id="SSF55781">
    <property type="entry name" value="GAF domain-like"/>
    <property type="match status" value="1"/>
</dbReference>
<dbReference type="SUPFAM" id="SSF47384">
    <property type="entry name" value="Homodimeric domain of signal transducing histidine kinase"/>
    <property type="match status" value="1"/>
</dbReference>
<dbReference type="InterPro" id="IPR036097">
    <property type="entry name" value="HisK_dim/P_sf"/>
</dbReference>
<proteinExistence type="predicted"/>
<evidence type="ECO:0000313" key="7">
    <source>
        <dbReference type="Proteomes" id="UP000184139"/>
    </source>
</evidence>
<evidence type="ECO:0000256" key="1">
    <source>
        <dbReference type="ARBA" id="ARBA00000085"/>
    </source>
</evidence>
<dbReference type="RefSeq" id="WP_073375932.1">
    <property type="nucleotide sequence ID" value="NZ_FQXS01000011.1"/>
</dbReference>
<feature type="domain" description="Histidine kinase" evidence="4">
    <location>
        <begin position="522"/>
        <end position="739"/>
    </location>
</feature>
<accession>A0A1M5W996</accession>
<evidence type="ECO:0000256" key="3">
    <source>
        <dbReference type="ARBA" id="ARBA00022553"/>
    </source>
</evidence>
<dbReference type="InterPro" id="IPR003018">
    <property type="entry name" value="GAF"/>
</dbReference>
<dbReference type="Pfam" id="PF08668">
    <property type="entry name" value="HDOD"/>
    <property type="match status" value="1"/>
</dbReference>
<dbReference type="InterPro" id="IPR003607">
    <property type="entry name" value="HD/PDEase_dom"/>
</dbReference>
<dbReference type="InterPro" id="IPR004358">
    <property type="entry name" value="Sig_transdc_His_kin-like_C"/>
</dbReference>
<dbReference type="Gene3D" id="1.10.287.130">
    <property type="match status" value="1"/>
</dbReference>
<comment type="catalytic activity">
    <reaction evidence="1">
        <text>ATP + protein L-histidine = ADP + protein N-phospho-L-histidine.</text>
        <dbReference type="EC" id="2.7.13.3"/>
    </reaction>
</comment>
<dbReference type="InterPro" id="IPR036890">
    <property type="entry name" value="HATPase_C_sf"/>
</dbReference>
<dbReference type="SMART" id="SM00388">
    <property type="entry name" value="HisKA"/>
    <property type="match status" value="1"/>
</dbReference>
<dbReference type="Pfam" id="PF02518">
    <property type="entry name" value="HATPase_c"/>
    <property type="match status" value="1"/>
</dbReference>
<dbReference type="InterPro" id="IPR029016">
    <property type="entry name" value="GAF-like_dom_sf"/>
</dbReference>
<dbReference type="SUPFAM" id="SSF55874">
    <property type="entry name" value="ATPase domain of HSP90 chaperone/DNA topoisomerase II/histidine kinase"/>
    <property type="match status" value="1"/>
</dbReference>
<evidence type="ECO:0000259" key="4">
    <source>
        <dbReference type="PROSITE" id="PS50109"/>
    </source>
</evidence>
<dbReference type="InterPro" id="IPR003661">
    <property type="entry name" value="HisK_dim/P_dom"/>
</dbReference>
<evidence type="ECO:0000259" key="5">
    <source>
        <dbReference type="PROSITE" id="PS51833"/>
    </source>
</evidence>
<organism evidence="6 7">
    <name type="scientific">Desulfofustis glycolicus DSM 9705</name>
    <dbReference type="NCBI Taxonomy" id="1121409"/>
    <lineage>
        <taxon>Bacteria</taxon>
        <taxon>Pseudomonadati</taxon>
        <taxon>Thermodesulfobacteriota</taxon>
        <taxon>Desulfobulbia</taxon>
        <taxon>Desulfobulbales</taxon>
        <taxon>Desulfocapsaceae</taxon>
        <taxon>Desulfofustis</taxon>
    </lineage>
</organism>
<dbReference type="InterPro" id="IPR005467">
    <property type="entry name" value="His_kinase_dom"/>
</dbReference>
<dbReference type="Gene3D" id="1.10.3210.10">
    <property type="entry name" value="Hypothetical protein af1432"/>
    <property type="match status" value="1"/>
</dbReference>
<keyword evidence="3" id="KW-0597">Phosphoprotein</keyword>
<dbReference type="InterPro" id="IPR052340">
    <property type="entry name" value="RNase_Y/CdgJ"/>
</dbReference>
<name>A0A1M5W996_9BACT</name>
<dbReference type="Gene3D" id="3.30.565.10">
    <property type="entry name" value="Histidine kinase-like ATPase, C-terminal domain"/>
    <property type="match status" value="1"/>
</dbReference>
<dbReference type="InterPro" id="IPR003594">
    <property type="entry name" value="HATPase_dom"/>
</dbReference>
<protein>
    <recommendedName>
        <fullName evidence="2">histidine kinase</fullName>
        <ecNumber evidence="2">2.7.13.3</ecNumber>
    </recommendedName>
</protein>
<evidence type="ECO:0000256" key="2">
    <source>
        <dbReference type="ARBA" id="ARBA00012438"/>
    </source>
</evidence>